<dbReference type="InterPro" id="IPR051482">
    <property type="entry name" value="Cholesterol_transport"/>
</dbReference>
<feature type="compositionally biased region" description="Basic and acidic residues" evidence="3">
    <location>
        <begin position="64"/>
        <end position="90"/>
    </location>
</feature>
<organism evidence="6 7">
    <name type="scientific">Eumeta variegata</name>
    <name type="common">Bagworm moth</name>
    <name type="synonym">Eumeta japonica</name>
    <dbReference type="NCBI Taxonomy" id="151549"/>
    <lineage>
        <taxon>Eukaryota</taxon>
        <taxon>Metazoa</taxon>
        <taxon>Ecdysozoa</taxon>
        <taxon>Arthropoda</taxon>
        <taxon>Hexapoda</taxon>
        <taxon>Insecta</taxon>
        <taxon>Pterygota</taxon>
        <taxon>Neoptera</taxon>
        <taxon>Endopterygota</taxon>
        <taxon>Lepidoptera</taxon>
        <taxon>Glossata</taxon>
        <taxon>Ditrysia</taxon>
        <taxon>Tineoidea</taxon>
        <taxon>Psychidae</taxon>
        <taxon>Oiketicinae</taxon>
        <taxon>Eumeta</taxon>
    </lineage>
</organism>
<evidence type="ECO:0000256" key="1">
    <source>
        <dbReference type="ARBA" id="ARBA00004370"/>
    </source>
</evidence>
<evidence type="ECO:0000259" key="5">
    <source>
        <dbReference type="PROSITE" id="PS51778"/>
    </source>
</evidence>
<dbReference type="OrthoDB" id="2162691at2759"/>
<dbReference type="GO" id="GO:0005789">
    <property type="term" value="C:endoplasmic reticulum membrane"/>
    <property type="evidence" value="ECO:0007669"/>
    <property type="project" value="TreeGrafter"/>
</dbReference>
<dbReference type="PANTHER" id="PTHR23319">
    <property type="entry name" value="GRAM DOMAIN CONTAINING 1B, ISOFORM E"/>
    <property type="match status" value="1"/>
</dbReference>
<dbReference type="InterPro" id="IPR031968">
    <property type="entry name" value="VASt"/>
</dbReference>
<name>A0A4C1WVK8_EUMVA</name>
<dbReference type="GO" id="GO:0140268">
    <property type="term" value="C:endoplasmic reticulum-plasma membrane contact site"/>
    <property type="evidence" value="ECO:0007669"/>
    <property type="project" value="TreeGrafter"/>
</dbReference>
<accession>A0A4C1WVK8</accession>
<dbReference type="PANTHER" id="PTHR23319:SF4">
    <property type="entry name" value="GRAM DOMAIN CONTAINING 1B, ISOFORM E"/>
    <property type="match status" value="1"/>
</dbReference>
<feature type="domain" description="VASt" evidence="5">
    <location>
        <begin position="123"/>
        <end position="296"/>
    </location>
</feature>
<feature type="transmembrane region" description="Helical" evidence="4">
    <location>
        <begin position="354"/>
        <end position="371"/>
    </location>
</feature>
<dbReference type="Pfam" id="PF16016">
    <property type="entry name" value="VASt"/>
    <property type="match status" value="1"/>
</dbReference>
<keyword evidence="4" id="KW-0812">Transmembrane</keyword>
<dbReference type="GO" id="GO:0005886">
    <property type="term" value="C:plasma membrane"/>
    <property type="evidence" value="ECO:0007669"/>
    <property type="project" value="TreeGrafter"/>
</dbReference>
<evidence type="ECO:0000256" key="4">
    <source>
        <dbReference type="SAM" id="Phobius"/>
    </source>
</evidence>
<keyword evidence="7" id="KW-1185">Reference proteome</keyword>
<proteinExistence type="predicted"/>
<comment type="caution">
    <text evidence="6">The sequence shown here is derived from an EMBL/GenBank/DDBJ whole genome shotgun (WGS) entry which is preliminary data.</text>
</comment>
<evidence type="ECO:0000256" key="3">
    <source>
        <dbReference type="SAM" id="MobiDB-lite"/>
    </source>
</evidence>
<dbReference type="Proteomes" id="UP000299102">
    <property type="component" value="Unassembled WGS sequence"/>
</dbReference>
<protein>
    <submittedName>
        <fullName evidence="6">GRAM domain-containing protein 1B</fullName>
    </submittedName>
</protein>
<dbReference type="GO" id="GO:0032366">
    <property type="term" value="P:intracellular sterol transport"/>
    <property type="evidence" value="ECO:0007669"/>
    <property type="project" value="TreeGrafter"/>
</dbReference>
<comment type="subcellular location">
    <subcellularLocation>
        <location evidence="1">Membrane</location>
    </subcellularLocation>
</comment>
<evidence type="ECO:0000256" key="2">
    <source>
        <dbReference type="ARBA" id="ARBA00023136"/>
    </source>
</evidence>
<gene>
    <name evidence="6" type="primary">GRAMD1B</name>
    <name evidence="6" type="ORF">EVAR_81262_1</name>
</gene>
<keyword evidence="4" id="KW-1133">Transmembrane helix</keyword>
<dbReference type="GO" id="GO:0120015">
    <property type="term" value="F:sterol transfer activity"/>
    <property type="evidence" value="ECO:0007669"/>
    <property type="project" value="TreeGrafter"/>
</dbReference>
<sequence>MPRFPWKFGNKFPANLGAVCENDERLHKDILNIEKRYNGKCSEEVRTSLYVESCSMEGVGGDDGVDKPDGGEEHVTHNLRDAGEGRRSADDGDAQPTDMSDTSDSEPDDKNNDESLVCNLNHEGRLMCQAEVPINIDQMFTMIFTNSKFNLELLAERGISDYTQTAWQHDVKVGLKCRQIKYTMSLSSGPIGPKEVYVTETQVMNKCSKPGILYSIDATSENAGIPYGDCFSVCVHYCLKRISEQVTSLTLYSQLKYKKSVWPMVKVFLEKNTTSGLDEYAKLLDIRLKLEAEGGAPAKRKGRRRRRVAGITAIAAQETSVPAVVQSAVASSSVSVPRGSVSRARGRNSNGTKWLIACLLVLLAINALLYWRLYISERPKGFGFEDLQDRMSTLTAEQMAEVSRALERHSHAQRDQLLAWRAALHRAVHTLKQTEQALSNLLESIKPSLDKAQQDAVKHPPLRTDL</sequence>
<evidence type="ECO:0000313" key="6">
    <source>
        <dbReference type="EMBL" id="GBP54094.1"/>
    </source>
</evidence>
<evidence type="ECO:0000313" key="7">
    <source>
        <dbReference type="Proteomes" id="UP000299102"/>
    </source>
</evidence>
<dbReference type="AlphaFoldDB" id="A0A4C1WVK8"/>
<dbReference type="GO" id="GO:0032934">
    <property type="term" value="F:sterol binding"/>
    <property type="evidence" value="ECO:0007669"/>
    <property type="project" value="TreeGrafter"/>
</dbReference>
<dbReference type="EMBL" id="BGZK01000639">
    <property type="protein sequence ID" value="GBP54094.1"/>
    <property type="molecule type" value="Genomic_DNA"/>
</dbReference>
<reference evidence="6 7" key="1">
    <citation type="journal article" date="2019" name="Commun. Biol.">
        <title>The bagworm genome reveals a unique fibroin gene that provides high tensile strength.</title>
        <authorList>
            <person name="Kono N."/>
            <person name="Nakamura H."/>
            <person name="Ohtoshi R."/>
            <person name="Tomita M."/>
            <person name="Numata K."/>
            <person name="Arakawa K."/>
        </authorList>
    </citation>
    <scope>NUCLEOTIDE SEQUENCE [LARGE SCALE GENOMIC DNA]</scope>
</reference>
<dbReference type="STRING" id="151549.A0A4C1WVK8"/>
<keyword evidence="2 4" id="KW-0472">Membrane</keyword>
<feature type="region of interest" description="Disordered" evidence="3">
    <location>
        <begin position="57"/>
        <end position="116"/>
    </location>
</feature>
<dbReference type="PROSITE" id="PS51778">
    <property type="entry name" value="VAST"/>
    <property type="match status" value="1"/>
</dbReference>